<dbReference type="InterPro" id="IPR011990">
    <property type="entry name" value="TPR-like_helical_dom_sf"/>
</dbReference>
<evidence type="ECO:0000313" key="3">
    <source>
        <dbReference type="EMBL" id="MFC4034340.1"/>
    </source>
</evidence>
<dbReference type="PANTHER" id="PTHR46797">
    <property type="entry name" value="HTH-TYPE TRANSCRIPTIONAL REGULATOR"/>
    <property type="match status" value="1"/>
</dbReference>
<dbReference type="InterPro" id="IPR010982">
    <property type="entry name" value="Lambda_DNA-bd_dom_sf"/>
</dbReference>
<dbReference type="SMART" id="SM00530">
    <property type="entry name" value="HTH_XRE"/>
    <property type="match status" value="1"/>
</dbReference>
<dbReference type="Gene3D" id="1.10.260.40">
    <property type="entry name" value="lambda repressor-like DNA-binding domains"/>
    <property type="match status" value="1"/>
</dbReference>
<dbReference type="SUPFAM" id="SSF48452">
    <property type="entry name" value="TPR-like"/>
    <property type="match status" value="1"/>
</dbReference>
<proteinExistence type="predicted"/>
<dbReference type="SUPFAM" id="SSF47413">
    <property type="entry name" value="lambda repressor-like DNA-binding domains"/>
    <property type="match status" value="1"/>
</dbReference>
<accession>A0ABV8HQW8</accession>
<feature type="domain" description="HTH cro/C1-type" evidence="2">
    <location>
        <begin position="16"/>
        <end position="70"/>
    </location>
</feature>
<dbReference type="Pfam" id="PF13560">
    <property type="entry name" value="HTH_31"/>
    <property type="match status" value="1"/>
</dbReference>
<dbReference type="InterPro" id="IPR050807">
    <property type="entry name" value="TransReg_Diox_bact_type"/>
</dbReference>
<gene>
    <name evidence="3" type="ORF">ACFO3J_23095</name>
</gene>
<keyword evidence="4" id="KW-1185">Reference proteome</keyword>
<reference evidence="4" key="1">
    <citation type="journal article" date="2019" name="Int. J. Syst. Evol. Microbiol.">
        <title>The Global Catalogue of Microorganisms (GCM) 10K type strain sequencing project: providing services to taxonomists for standard genome sequencing and annotation.</title>
        <authorList>
            <consortium name="The Broad Institute Genomics Platform"/>
            <consortium name="The Broad Institute Genome Sequencing Center for Infectious Disease"/>
            <person name="Wu L."/>
            <person name="Ma J."/>
        </authorList>
    </citation>
    <scope>NUCLEOTIDE SEQUENCE [LARGE SCALE GENOMIC DNA]</scope>
    <source>
        <strain evidence="4">CGMCC 4.7237</strain>
    </source>
</reference>
<dbReference type="PROSITE" id="PS50943">
    <property type="entry name" value="HTH_CROC1"/>
    <property type="match status" value="1"/>
</dbReference>
<dbReference type="EMBL" id="JBHSBB010000014">
    <property type="protein sequence ID" value="MFC4034340.1"/>
    <property type="molecule type" value="Genomic_DNA"/>
</dbReference>
<organism evidence="3 4">
    <name type="scientific">Streptomyces polygonati</name>
    <dbReference type="NCBI Taxonomy" id="1617087"/>
    <lineage>
        <taxon>Bacteria</taxon>
        <taxon>Bacillati</taxon>
        <taxon>Actinomycetota</taxon>
        <taxon>Actinomycetes</taxon>
        <taxon>Kitasatosporales</taxon>
        <taxon>Streptomycetaceae</taxon>
        <taxon>Streptomyces</taxon>
    </lineage>
</organism>
<dbReference type="RefSeq" id="WP_386432291.1">
    <property type="nucleotide sequence ID" value="NZ_JBHSBB010000014.1"/>
</dbReference>
<name>A0ABV8HQW8_9ACTN</name>
<keyword evidence="1" id="KW-0238">DNA-binding</keyword>
<protein>
    <submittedName>
        <fullName evidence="3">Helix-turn-helix domain-containing protein</fullName>
    </submittedName>
</protein>
<sequence length="399" mass="44025">MPYTSDTSSDSVGARIREFRLIRGFSLAELGRRAHVSTSQLSRIENGDQPPSESVLSSVARVLGVSVSVLRGQPYMETLHRDQLDALLQPISTAFDDWDMPPDDGPPPRTLDVLEGDVRRIYALRVKAAFKEIADRLPGLISELAVVTQLHPAGRDRERAYAAQAEISRTAAIVAYRTGYMDLARLALARMAVAAPQSGDPRQVAVERYERAQIAADSSRLDRGVSLMRHALRDLDDDGDRATRAVRGTLQLRAATLSARQGDKTGAASWLGEAAELAEVTGETRDYALAFGPLNVRLHEISAAADQNDYDVALDVADRVRLPDDYPPTRAAHFWIDRAHAQAWTARPDEAFASLVEARDASPQLVRYHHSVRETVGTLLRFRQRASDPLREFALWSGV</sequence>
<evidence type="ECO:0000313" key="4">
    <source>
        <dbReference type="Proteomes" id="UP001595765"/>
    </source>
</evidence>
<evidence type="ECO:0000259" key="2">
    <source>
        <dbReference type="PROSITE" id="PS50943"/>
    </source>
</evidence>
<evidence type="ECO:0000256" key="1">
    <source>
        <dbReference type="ARBA" id="ARBA00023125"/>
    </source>
</evidence>
<dbReference type="PANTHER" id="PTHR46797:SF1">
    <property type="entry name" value="METHYLPHOSPHONATE SYNTHASE"/>
    <property type="match status" value="1"/>
</dbReference>
<dbReference type="InterPro" id="IPR001387">
    <property type="entry name" value="Cro/C1-type_HTH"/>
</dbReference>
<dbReference type="Proteomes" id="UP001595765">
    <property type="component" value="Unassembled WGS sequence"/>
</dbReference>
<dbReference type="CDD" id="cd00093">
    <property type="entry name" value="HTH_XRE"/>
    <property type="match status" value="1"/>
</dbReference>
<comment type="caution">
    <text evidence="3">The sequence shown here is derived from an EMBL/GenBank/DDBJ whole genome shotgun (WGS) entry which is preliminary data.</text>
</comment>